<name>A0A1W2EN32_KIBAR</name>
<dbReference type="AlphaFoldDB" id="A0A1W2EN32"/>
<organism evidence="2 3">
    <name type="scientific">Kibdelosporangium aridum</name>
    <dbReference type="NCBI Taxonomy" id="2030"/>
    <lineage>
        <taxon>Bacteria</taxon>
        <taxon>Bacillati</taxon>
        <taxon>Actinomycetota</taxon>
        <taxon>Actinomycetes</taxon>
        <taxon>Pseudonocardiales</taxon>
        <taxon>Pseudonocardiaceae</taxon>
        <taxon>Kibdelosporangium</taxon>
    </lineage>
</organism>
<sequence>MALRRTGDCGISCRQVPCLLSEHNKLPSVRAKVPPCQRSCDEGQTRAPRARAPRARDASCPFAPEEEEPARSAGSLEGSDTVASPPVDVMAPTTAEASWFCCGPAFGPCGTAGGGACGTCRSASLHCAWPNTSDACFDITRPDRCGDDLLRRTCGHQFFVKHLCGTTEIAVTIRDCGPQTDLWCGEQRCCSGNCATNRLIDFTPAAFTRLGSLSAGIIPVTIRS</sequence>
<protein>
    <submittedName>
        <fullName evidence="2">Rare lipoprotein A (RlpA)-like double-psi beta-barrel</fullName>
    </submittedName>
</protein>
<dbReference type="Gene3D" id="2.40.40.10">
    <property type="entry name" value="RlpA-like domain"/>
    <property type="match status" value="1"/>
</dbReference>
<feature type="region of interest" description="Disordered" evidence="1">
    <location>
        <begin position="35"/>
        <end position="87"/>
    </location>
</feature>
<dbReference type="InterPro" id="IPR036908">
    <property type="entry name" value="RlpA-like_sf"/>
</dbReference>
<proteinExistence type="predicted"/>
<keyword evidence="3" id="KW-1185">Reference proteome</keyword>
<dbReference type="EMBL" id="FWXV01000003">
    <property type="protein sequence ID" value="SMD11103.1"/>
    <property type="molecule type" value="Genomic_DNA"/>
</dbReference>
<evidence type="ECO:0000256" key="1">
    <source>
        <dbReference type="SAM" id="MobiDB-lite"/>
    </source>
</evidence>
<keyword evidence="2" id="KW-0449">Lipoprotein</keyword>
<dbReference type="Proteomes" id="UP000192674">
    <property type="component" value="Unassembled WGS sequence"/>
</dbReference>
<evidence type="ECO:0000313" key="3">
    <source>
        <dbReference type="Proteomes" id="UP000192674"/>
    </source>
</evidence>
<gene>
    <name evidence="2" type="ORF">SAMN05661093_04741</name>
</gene>
<reference evidence="2 3" key="1">
    <citation type="submission" date="2017-04" db="EMBL/GenBank/DDBJ databases">
        <authorList>
            <person name="Afonso C.L."/>
            <person name="Miller P.J."/>
            <person name="Scott M.A."/>
            <person name="Spackman E."/>
            <person name="Goraichik I."/>
            <person name="Dimitrov K.M."/>
            <person name="Suarez D.L."/>
            <person name="Swayne D.E."/>
        </authorList>
    </citation>
    <scope>NUCLEOTIDE SEQUENCE [LARGE SCALE GENOMIC DNA]</scope>
    <source>
        <strain evidence="2 3">DSM 43828</strain>
    </source>
</reference>
<accession>A0A1W2EN32</accession>
<evidence type="ECO:0000313" key="2">
    <source>
        <dbReference type="EMBL" id="SMD11103.1"/>
    </source>
</evidence>